<reference evidence="2" key="1">
    <citation type="submission" date="2016-10" db="EMBL/GenBank/DDBJ databases">
        <authorList>
            <person name="Varghese N."/>
            <person name="Submissions S."/>
        </authorList>
    </citation>
    <scope>NUCLEOTIDE SEQUENCE [LARGE SCALE GENOMIC DNA]</scope>
    <source>
        <strain evidence="2">DSM 13577</strain>
    </source>
</reference>
<protein>
    <recommendedName>
        <fullName evidence="3">Hook-length control protein FliK</fullName>
    </recommendedName>
</protein>
<dbReference type="OrthoDB" id="9830877at2"/>
<organism evidence="1 2">
    <name type="scientific">Anaerobranca gottschalkii DSM 13577</name>
    <dbReference type="NCBI Taxonomy" id="1120990"/>
    <lineage>
        <taxon>Bacteria</taxon>
        <taxon>Bacillati</taxon>
        <taxon>Bacillota</taxon>
        <taxon>Clostridia</taxon>
        <taxon>Eubacteriales</taxon>
        <taxon>Proteinivoracaceae</taxon>
        <taxon>Anaerobranca</taxon>
    </lineage>
</organism>
<dbReference type="RefSeq" id="WP_091351094.1">
    <property type="nucleotide sequence ID" value="NZ_FOIF01000037.1"/>
</dbReference>
<dbReference type="Proteomes" id="UP000243819">
    <property type="component" value="Unassembled WGS sequence"/>
</dbReference>
<gene>
    <name evidence="1" type="ORF">SAMN03080614_103716</name>
</gene>
<keyword evidence="2" id="KW-1185">Reference proteome</keyword>
<evidence type="ECO:0000313" key="2">
    <source>
        <dbReference type="Proteomes" id="UP000243819"/>
    </source>
</evidence>
<dbReference type="AlphaFoldDB" id="A0A1I0BD01"/>
<evidence type="ECO:0000313" key="1">
    <source>
        <dbReference type="EMBL" id="SET04819.1"/>
    </source>
</evidence>
<dbReference type="EMBL" id="FOIF01000037">
    <property type="protein sequence ID" value="SET04819.1"/>
    <property type="molecule type" value="Genomic_DNA"/>
</dbReference>
<evidence type="ECO:0008006" key="3">
    <source>
        <dbReference type="Google" id="ProtNLM"/>
    </source>
</evidence>
<accession>A0A1I0BD01</accession>
<dbReference type="STRING" id="1120990.SAMN03080614_103716"/>
<proteinExistence type="predicted"/>
<sequence>MDTLGLTLINLLKKQNDFKESKINNLKPGDVILVKILELLDDQLVLKLGKDIIKGRIDIPLNLNKGDIVKLTYLGIENGEQRFNVLTSSPEIPNEDPFINSLRELNIIVDDKRVNIAKELLLNNLPVTRETVELLDKNLPPLEKPNFFHQLSIAITLFKKDLPIKPEIIHLVEQSTPEKIISLIKGLLKDDTQELAKPQDNPSPETQIEEIKTELRNIYKDHIILTENNANETVLFENLDNKLVPFLKNAVENRSILKLFDILGKIEELSPNIRENKGDLAQEIPENGVQKINPNKTRELLRLKEEVVELVKGNTNEILLDTINIPFNIVNQWYPATIQIKMEDDKYNEVDFDKKVYISITIQTKNLATVKVNLDLLGKKVNCNILVENQRAYNFFTGYLDKLAALSREDFQFEGVKVTLVDNTQPLPKNKGKINKIDVRL</sequence>
<name>A0A1I0BD01_9FIRM</name>